<feature type="transmembrane region" description="Helical" evidence="1">
    <location>
        <begin position="240"/>
        <end position="261"/>
    </location>
</feature>
<feature type="transmembrane region" description="Helical" evidence="1">
    <location>
        <begin position="350"/>
        <end position="367"/>
    </location>
</feature>
<keyword evidence="1" id="KW-0812">Transmembrane</keyword>
<dbReference type="GO" id="GO:0005886">
    <property type="term" value="C:plasma membrane"/>
    <property type="evidence" value="ECO:0007669"/>
    <property type="project" value="TreeGrafter"/>
</dbReference>
<gene>
    <name evidence="3" type="ORF">ENU12_01140</name>
</gene>
<dbReference type="PANTHER" id="PTHR45138">
    <property type="entry name" value="REGULATORY COMPONENTS OF SENSORY TRANSDUCTION SYSTEM"/>
    <property type="match status" value="1"/>
</dbReference>
<evidence type="ECO:0000256" key="1">
    <source>
        <dbReference type="SAM" id="Phobius"/>
    </source>
</evidence>
<dbReference type="InterPro" id="IPR043128">
    <property type="entry name" value="Rev_trsase/Diguanyl_cyclase"/>
</dbReference>
<dbReference type="GO" id="GO:1902201">
    <property type="term" value="P:negative regulation of bacterial-type flagellum-dependent cell motility"/>
    <property type="evidence" value="ECO:0007669"/>
    <property type="project" value="TreeGrafter"/>
</dbReference>
<sequence length="522" mass="59409">MMPGGNSKRGVRNNMFKTKSLLLILLAGLLSGVLYFVLGLINEPAGPIIQWDAQIGKYIELTKPSKVTLNGTFEYDGINNCIVFQKVFATKFEVYVNGVLTASFGDGSGNLWPRALIVRVPKVLLYPERPNRITVVLHGLVGVGLYGKPYLATYEYAIQRVGLIDLFRDKITIAGIGATALIIYLLLIAYQSANEREKRVYLYLVVASAFMIASLVQFTYRESSGSPELYLLFEEFAVTGPVFVLTYLFFAILIISTGNAWLNKKFEYILKTIPVILISVAMFSTSVKYIHIAGTISQIYSLVLMFIILYFIFKHKLIEFYFPVVFLYFTGIQTFYVLATNQTNELTIHYGRFVFLVFVGTATIRKFKDISISHEKLKKENLIDHLTGVYNRKVIDLIPRGGTFVLLDLDGFKVLNDKYGHIFGDSVLKKFAEIVKSHIRSQDYFIRLGGDEFCLIFKSVKENDVLKIINRLYNDCRNVLGIGFSYGYAQFEDFDKAYEEADKKMYEQKIYKYSQNSKKSGL</sequence>
<dbReference type="InterPro" id="IPR029787">
    <property type="entry name" value="Nucleotide_cyclase"/>
</dbReference>
<dbReference type="InterPro" id="IPR000160">
    <property type="entry name" value="GGDEF_dom"/>
</dbReference>
<evidence type="ECO:0000259" key="2">
    <source>
        <dbReference type="PROSITE" id="PS50887"/>
    </source>
</evidence>
<dbReference type="SMART" id="SM00267">
    <property type="entry name" value="GGDEF"/>
    <property type="match status" value="1"/>
</dbReference>
<dbReference type="InterPro" id="IPR050469">
    <property type="entry name" value="Diguanylate_Cyclase"/>
</dbReference>
<proteinExistence type="predicted"/>
<dbReference type="CDD" id="cd01949">
    <property type="entry name" value="GGDEF"/>
    <property type="match status" value="1"/>
</dbReference>
<dbReference type="Pfam" id="PF00990">
    <property type="entry name" value="GGDEF"/>
    <property type="match status" value="1"/>
</dbReference>
<feature type="transmembrane region" description="Helical" evidence="1">
    <location>
        <begin position="290"/>
        <end position="313"/>
    </location>
</feature>
<feature type="transmembrane region" description="Helical" evidence="1">
    <location>
        <begin position="320"/>
        <end position="338"/>
    </location>
</feature>
<dbReference type="AlphaFoldDB" id="A0A7V4CLN5"/>
<keyword evidence="1" id="KW-0472">Membrane</keyword>
<dbReference type="GO" id="GO:0052621">
    <property type="term" value="F:diguanylate cyclase activity"/>
    <property type="evidence" value="ECO:0007669"/>
    <property type="project" value="TreeGrafter"/>
</dbReference>
<dbReference type="Gene3D" id="3.30.70.270">
    <property type="match status" value="1"/>
</dbReference>
<dbReference type="PROSITE" id="PS50887">
    <property type="entry name" value="GGDEF"/>
    <property type="match status" value="1"/>
</dbReference>
<dbReference type="NCBIfam" id="TIGR00254">
    <property type="entry name" value="GGDEF"/>
    <property type="match status" value="1"/>
</dbReference>
<accession>A0A7V4CLN5</accession>
<organism evidence="3">
    <name type="scientific">Fervidobacterium pennivorans</name>
    <dbReference type="NCBI Taxonomy" id="93466"/>
    <lineage>
        <taxon>Bacteria</taxon>
        <taxon>Thermotogati</taxon>
        <taxon>Thermotogota</taxon>
        <taxon>Thermotogae</taxon>
        <taxon>Thermotogales</taxon>
        <taxon>Fervidobacteriaceae</taxon>
        <taxon>Fervidobacterium</taxon>
    </lineage>
</organism>
<keyword evidence="1" id="KW-1133">Transmembrane helix</keyword>
<protein>
    <submittedName>
        <fullName evidence="3">GGDEF domain-containing protein</fullName>
    </submittedName>
</protein>
<dbReference type="EMBL" id="DTBH01000029">
    <property type="protein sequence ID" value="HGQ76539.1"/>
    <property type="molecule type" value="Genomic_DNA"/>
</dbReference>
<feature type="transmembrane region" description="Helical" evidence="1">
    <location>
        <begin position="21"/>
        <end position="41"/>
    </location>
</feature>
<dbReference type="GO" id="GO:0043709">
    <property type="term" value="P:cell adhesion involved in single-species biofilm formation"/>
    <property type="evidence" value="ECO:0007669"/>
    <property type="project" value="TreeGrafter"/>
</dbReference>
<feature type="transmembrane region" description="Helical" evidence="1">
    <location>
        <begin position="200"/>
        <end position="220"/>
    </location>
</feature>
<feature type="domain" description="GGDEF" evidence="2">
    <location>
        <begin position="400"/>
        <end position="522"/>
    </location>
</feature>
<reference evidence="3" key="1">
    <citation type="journal article" date="2020" name="mSystems">
        <title>Genome- and Community-Level Interaction Insights into Carbon Utilization and Element Cycling Functions of Hydrothermarchaeota in Hydrothermal Sediment.</title>
        <authorList>
            <person name="Zhou Z."/>
            <person name="Liu Y."/>
            <person name="Xu W."/>
            <person name="Pan J."/>
            <person name="Luo Z.H."/>
            <person name="Li M."/>
        </authorList>
    </citation>
    <scope>NUCLEOTIDE SEQUENCE [LARGE SCALE GENOMIC DNA]</scope>
    <source>
        <strain evidence="3">SpSt-640</strain>
    </source>
</reference>
<dbReference type="SUPFAM" id="SSF55073">
    <property type="entry name" value="Nucleotide cyclase"/>
    <property type="match status" value="1"/>
</dbReference>
<dbReference type="PANTHER" id="PTHR45138:SF6">
    <property type="entry name" value="DIGUANYLATE CYCLASE DGCN"/>
    <property type="match status" value="1"/>
</dbReference>
<feature type="transmembrane region" description="Helical" evidence="1">
    <location>
        <begin position="171"/>
        <end position="188"/>
    </location>
</feature>
<comment type="caution">
    <text evidence="3">The sequence shown here is derived from an EMBL/GenBank/DDBJ whole genome shotgun (WGS) entry which is preliminary data.</text>
</comment>
<evidence type="ECO:0000313" key="3">
    <source>
        <dbReference type="EMBL" id="HGQ76539.1"/>
    </source>
</evidence>
<name>A0A7V4CLN5_FERPE</name>